<feature type="region of interest" description="Disordered" evidence="9">
    <location>
        <begin position="1"/>
        <end position="32"/>
    </location>
</feature>
<evidence type="ECO:0000256" key="8">
    <source>
        <dbReference type="PROSITE-ProRule" id="PRU00042"/>
    </source>
</evidence>
<dbReference type="Gene3D" id="3.30.160.60">
    <property type="entry name" value="Classic Zinc Finger"/>
    <property type="match status" value="1"/>
</dbReference>
<evidence type="ECO:0000256" key="3">
    <source>
        <dbReference type="ARBA" id="ARBA00022771"/>
    </source>
</evidence>
<keyword evidence="12" id="KW-1185">Reference proteome</keyword>
<sequence>MEGEEKKELKASSDDAESPHPAGDDAGASSEAGTGGGRFYDCIFCKRGFSTAQALGGHMNIHRRERTKIRPAGSFPPAPAGRGAEGYHPYSREQRRGQFPAVGPSAASYVVYFPASSSSMGSREWRSVESEQQEVQSSRPPELENAGEELQLGLAGGGFGRGGRPPEEKKVEADLDLELRLGHGGNQK</sequence>
<dbReference type="PROSITE" id="PS00028">
    <property type="entry name" value="ZINC_FINGER_C2H2_1"/>
    <property type="match status" value="1"/>
</dbReference>
<evidence type="ECO:0000256" key="1">
    <source>
        <dbReference type="ARBA" id="ARBA00004123"/>
    </source>
</evidence>
<protein>
    <submittedName>
        <fullName evidence="11">Transcriptional regulator TAC1</fullName>
    </submittedName>
</protein>
<evidence type="ECO:0000313" key="12">
    <source>
        <dbReference type="Proteomes" id="UP000236161"/>
    </source>
</evidence>
<evidence type="ECO:0000313" key="11">
    <source>
        <dbReference type="EMBL" id="PKA58790.1"/>
    </source>
</evidence>
<dbReference type="Proteomes" id="UP000236161">
    <property type="component" value="Unassembled WGS sequence"/>
</dbReference>
<proteinExistence type="predicted"/>
<feature type="domain" description="C2H2-type" evidence="10">
    <location>
        <begin position="40"/>
        <end position="67"/>
    </location>
</feature>
<dbReference type="GO" id="GO:0005634">
    <property type="term" value="C:nucleus"/>
    <property type="evidence" value="ECO:0007669"/>
    <property type="project" value="UniProtKB-SubCell"/>
</dbReference>
<evidence type="ECO:0000259" key="10">
    <source>
        <dbReference type="PROSITE" id="PS50157"/>
    </source>
</evidence>
<dbReference type="InterPro" id="IPR052426">
    <property type="entry name" value="Plant_dev_regulator"/>
</dbReference>
<dbReference type="PANTHER" id="PTHR45801:SF117">
    <property type="entry name" value="OS07G0417400 PROTEIN"/>
    <property type="match status" value="1"/>
</dbReference>
<feature type="compositionally biased region" description="Basic and acidic residues" evidence="9">
    <location>
        <begin position="1"/>
        <end position="13"/>
    </location>
</feature>
<evidence type="ECO:0000256" key="5">
    <source>
        <dbReference type="ARBA" id="ARBA00023015"/>
    </source>
</evidence>
<dbReference type="EMBL" id="KZ451950">
    <property type="protein sequence ID" value="PKA58790.1"/>
    <property type="molecule type" value="Genomic_DNA"/>
</dbReference>
<dbReference type="InterPro" id="IPR036236">
    <property type="entry name" value="Znf_C2H2_sf"/>
</dbReference>
<gene>
    <name evidence="11" type="primary">TAC1</name>
    <name evidence="11" type="ORF">AXF42_Ash000883</name>
</gene>
<keyword evidence="7" id="KW-0539">Nucleus</keyword>
<reference evidence="11 12" key="1">
    <citation type="journal article" date="2017" name="Nature">
        <title>The Apostasia genome and the evolution of orchids.</title>
        <authorList>
            <person name="Zhang G.Q."/>
            <person name="Liu K.W."/>
            <person name="Li Z."/>
            <person name="Lohaus R."/>
            <person name="Hsiao Y.Y."/>
            <person name="Niu S.C."/>
            <person name="Wang J.Y."/>
            <person name="Lin Y.C."/>
            <person name="Xu Q."/>
            <person name="Chen L.J."/>
            <person name="Yoshida K."/>
            <person name="Fujiwara S."/>
            <person name="Wang Z.W."/>
            <person name="Zhang Y.Q."/>
            <person name="Mitsuda N."/>
            <person name="Wang M."/>
            <person name="Liu G.H."/>
            <person name="Pecoraro L."/>
            <person name="Huang H.X."/>
            <person name="Xiao X.J."/>
            <person name="Lin M."/>
            <person name="Wu X.Y."/>
            <person name="Wu W.L."/>
            <person name="Chen Y.Y."/>
            <person name="Chang S.B."/>
            <person name="Sakamoto S."/>
            <person name="Ohme-Takagi M."/>
            <person name="Yagi M."/>
            <person name="Zeng S.J."/>
            <person name="Shen C.Y."/>
            <person name="Yeh C.M."/>
            <person name="Luo Y.B."/>
            <person name="Tsai W.C."/>
            <person name="Van de Peer Y."/>
            <person name="Liu Z.J."/>
        </authorList>
    </citation>
    <scope>NUCLEOTIDE SEQUENCE [LARGE SCALE GENOMIC DNA]</scope>
    <source>
        <strain evidence="12">cv. Shenzhen</strain>
        <tissue evidence="11">Stem</tissue>
    </source>
</reference>
<feature type="compositionally biased region" description="Low complexity" evidence="9">
    <location>
        <begin position="133"/>
        <end position="153"/>
    </location>
</feature>
<dbReference type="STRING" id="1088818.A0A2I0ATC2"/>
<dbReference type="PROSITE" id="PS50157">
    <property type="entry name" value="ZINC_FINGER_C2H2_2"/>
    <property type="match status" value="1"/>
</dbReference>
<keyword evidence="5" id="KW-0805">Transcription regulation</keyword>
<comment type="subcellular location">
    <subcellularLocation>
        <location evidence="1">Nucleus</location>
    </subcellularLocation>
</comment>
<accession>A0A2I0ATC2</accession>
<keyword evidence="3 8" id="KW-0863">Zinc-finger</keyword>
<evidence type="ECO:0000256" key="2">
    <source>
        <dbReference type="ARBA" id="ARBA00022723"/>
    </source>
</evidence>
<feature type="region of interest" description="Disordered" evidence="9">
    <location>
        <begin position="60"/>
        <end position="88"/>
    </location>
</feature>
<dbReference type="InterPro" id="IPR013087">
    <property type="entry name" value="Znf_C2H2_type"/>
</dbReference>
<dbReference type="OrthoDB" id="780709at2759"/>
<evidence type="ECO:0000256" key="9">
    <source>
        <dbReference type="SAM" id="MobiDB-lite"/>
    </source>
</evidence>
<keyword evidence="4" id="KW-0862">Zinc</keyword>
<feature type="compositionally biased region" description="Basic residues" evidence="9">
    <location>
        <begin position="60"/>
        <end position="69"/>
    </location>
</feature>
<dbReference type="AlphaFoldDB" id="A0A2I0ATC2"/>
<evidence type="ECO:0000256" key="4">
    <source>
        <dbReference type="ARBA" id="ARBA00022833"/>
    </source>
</evidence>
<name>A0A2I0ATC2_9ASPA</name>
<dbReference type="SUPFAM" id="SSF57667">
    <property type="entry name" value="beta-beta-alpha zinc fingers"/>
    <property type="match status" value="1"/>
</dbReference>
<organism evidence="11 12">
    <name type="scientific">Apostasia shenzhenica</name>
    <dbReference type="NCBI Taxonomy" id="1088818"/>
    <lineage>
        <taxon>Eukaryota</taxon>
        <taxon>Viridiplantae</taxon>
        <taxon>Streptophyta</taxon>
        <taxon>Embryophyta</taxon>
        <taxon>Tracheophyta</taxon>
        <taxon>Spermatophyta</taxon>
        <taxon>Magnoliopsida</taxon>
        <taxon>Liliopsida</taxon>
        <taxon>Asparagales</taxon>
        <taxon>Orchidaceae</taxon>
        <taxon>Apostasioideae</taxon>
        <taxon>Apostasia</taxon>
    </lineage>
</organism>
<feature type="compositionally biased region" description="Basic and acidic residues" evidence="9">
    <location>
        <begin position="164"/>
        <end position="181"/>
    </location>
</feature>
<evidence type="ECO:0000256" key="7">
    <source>
        <dbReference type="ARBA" id="ARBA00023242"/>
    </source>
</evidence>
<evidence type="ECO:0000256" key="6">
    <source>
        <dbReference type="ARBA" id="ARBA00023163"/>
    </source>
</evidence>
<dbReference type="PANTHER" id="PTHR45801">
    <property type="entry name" value="OS07G0101800 PROTEIN"/>
    <property type="match status" value="1"/>
</dbReference>
<keyword evidence="6" id="KW-0804">Transcription</keyword>
<feature type="compositionally biased region" description="Gly residues" evidence="9">
    <location>
        <begin position="154"/>
        <end position="163"/>
    </location>
</feature>
<keyword evidence="2" id="KW-0479">Metal-binding</keyword>
<dbReference type="GO" id="GO:0008270">
    <property type="term" value="F:zinc ion binding"/>
    <property type="evidence" value="ECO:0007669"/>
    <property type="project" value="UniProtKB-KW"/>
</dbReference>
<feature type="region of interest" description="Disordered" evidence="9">
    <location>
        <begin position="117"/>
        <end position="188"/>
    </location>
</feature>